<dbReference type="Proteomes" id="UP000197781">
    <property type="component" value="Chromosome"/>
</dbReference>
<dbReference type="GO" id="GO:0016491">
    <property type="term" value="F:oxidoreductase activity"/>
    <property type="evidence" value="ECO:0007669"/>
    <property type="project" value="UniProtKB-KW"/>
</dbReference>
<accession>A0A220MB92</accession>
<dbReference type="InterPro" id="IPR050259">
    <property type="entry name" value="SDR"/>
</dbReference>
<dbReference type="NCBIfam" id="NF009466">
    <property type="entry name" value="PRK12826.1-2"/>
    <property type="match status" value="1"/>
</dbReference>
<name>A0A220MB92_9BACL</name>
<dbReference type="PANTHER" id="PTHR42879:SF2">
    <property type="entry name" value="3-OXOACYL-[ACYL-CARRIER-PROTEIN] REDUCTASE FABG"/>
    <property type="match status" value="1"/>
</dbReference>
<dbReference type="SUPFAM" id="SSF51735">
    <property type="entry name" value="NAD(P)-binding Rossmann-fold domains"/>
    <property type="match status" value="1"/>
</dbReference>
<dbReference type="PANTHER" id="PTHR42879">
    <property type="entry name" value="3-OXOACYL-(ACYL-CARRIER-PROTEIN) REDUCTASE"/>
    <property type="match status" value="1"/>
</dbReference>
<dbReference type="InterPro" id="IPR002347">
    <property type="entry name" value="SDR_fam"/>
</dbReference>
<protein>
    <submittedName>
        <fullName evidence="3">Acetoacetyl-CoA reductase</fullName>
    </submittedName>
</protein>
<proteinExistence type="inferred from homology"/>
<evidence type="ECO:0000256" key="1">
    <source>
        <dbReference type="ARBA" id="ARBA00006484"/>
    </source>
</evidence>
<organism evidence="3 4">
    <name type="scientific">Brevibacillus formosus</name>
    <dbReference type="NCBI Taxonomy" id="54913"/>
    <lineage>
        <taxon>Bacteria</taxon>
        <taxon>Bacillati</taxon>
        <taxon>Bacillota</taxon>
        <taxon>Bacilli</taxon>
        <taxon>Bacillales</taxon>
        <taxon>Paenibacillaceae</taxon>
        <taxon>Brevibacillus</taxon>
    </lineage>
</organism>
<dbReference type="FunFam" id="3.40.50.720:FF:000084">
    <property type="entry name" value="Short-chain dehydrogenase reductase"/>
    <property type="match status" value="1"/>
</dbReference>
<dbReference type="Pfam" id="PF13561">
    <property type="entry name" value="adh_short_C2"/>
    <property type="match status" value="1"/>
</dbReference>
<dbReference type="AlphaFoldDB" id="A0A220MB92"/>
<dbReference type="InterPro" id="IPR020904">
    <property type="entry name" value="Sc_DH/Rdtase_CS"/>
</dbReference>
<dbReference type="PRINTS" id="PR00081">
    <property type="entry name" value="GDHRDH"/>
</dbReference>
<sequence length="255" mass="27349">MQQVAIITGAGNGIGAAAAKLLAQHGVRVAVLDVQEEKAQLVAQEINQAGGQALSIRCDVGQRAQVEEAIQLVESHFGDITILVNNAGVGGPFHRVDEVSDEEWDWIMNTNLKSVFLFCRNLLPKMKERNYGRIVNIASIQGLLGSAHSSTYVASKHGMIGYTKTIAAEWGEHGITCNAICPGYVDTAMGVRPEDISDYMNRVIAKSPVKRVAQPLEIAQMIYHLAGPHSGYINGASITMDGGISSHIGITDQLS</sequence>
<comment type="similarity">
    <text evidence="1">Belongs to the short-chain dehydrogenases/reductases (SDR) family.</text>
</comment>
<dbReference type="KEGG" id="bfm:BP422_01125"/>
<evidence type="ECO:0000313" key="4">
    <source>
        <dbReference type="Proteomes" id="UP000197781"/>
    </source>
</evidence>
<dbReference type="PROSITE" id="PS00061">
    <property type="entry name" value="ADH_SHORT"/>
    <property type="match status" value="1"/>
</dbReference>
<dbReference type="Gene3D" id="3.40.50.720">
    <property type="entry name" value="NAD(P)-binding Rossmann-like Domain"/>
    <property type="match status" value="1"/>
</dbReference>
<dbReference type="RefSeq" id="WP_088906179.1">
    <property type="nucleotide sequence ID" value="NZ_CP018145.1"/>
</dbReference>
<keyword evidence="2" id="KW-0560">Oxidoreductase</keyword>
<reference evidence="3 4" key="1">
    <citation type="submission" date="2016-11" db="EMBL/GenBank/DDBJ databases">
        <authorList>
            <person name="Jaros S."/>
            <person name="Januszkiewicz K."/>
            <person name="Wedrychowicz H."/>
        </authorList>
    </citation>
    <scope>NUCLEOTIDE SEQUENCE [LARGE SCALE GENOMIC DNA]</scope>
    <source>
        <strain evidence="3 4">NF2</strain>
    </source>
</reference>
<dbReference type="PRINTS" id="PR00080">
    <property type="entry name" value="SDRFAMILY"/>
</dbReference>
<dbReference type="CDD" id="cd05233">
    <property type="entry name" value="SDR_c"/>
    <property type="match status" value="1"/>
</dbReference>
<dbReference type="GO" id="GO:0008206">
    <property type="term" value="P:bile acid metabolic process"/>
    <property type="evidence" value="ECO:0007669"/>
    <property type="project" value="UniProtKB-ARBA"/>
</dbReference>
<evidence type="ECO:0000256" key="2">
    <source>
        <dbReference type="ARBA" id="ARBA00023002"/>
    </source>
</evidence>
<dbReference type="EMBL" id="CP018145">
    <property type="protein sequence ID" value="ASJ52257.1"/>
    <property type="molecule type" value="Genomic_DNA"/>
</dbReference>
<evidence type="ECO:0000313" key="3">
    <source>
        <dbReference type="EMBL" id="ASJ52257.1"/>
    </source>
</evidence>
<dbReference type="InterPro" id="IPR036291">
    <property type="entry name" value="NAD(P)-bd_dom_sf"/>
</dbReference>
<gene>
    <name evidence="3" type="ORF">BP422_01125</name>
</gene>